<evidence type="ECO:0000313" key="1">
    <source>
        <dbReference type="EMBL" id="MBB6119812.1"/>
    </source>
</evidence>
<organism evidence="1 2">
    <name type="scientific">Nocardiopsis algeriensis</name>
    <dbReference type="NCBI Taxonomy" id="1478215"/>
    <lineage>
        <taxon>Bacteria</taxon>
        <taxon>Bacillati</taxon>
        <taxon>Actinomycetota</taxon>
        <taxon>Actinomycetes</taxon>
        <taxon>Streptosporangiales</taxon>
        <taxon>Nocardiopsidaceae</taxon>
        <taxon>Nocardiopsis</taxon>
    </lineage>
</organism>
<protein>
    <submittedName>
        <fullName evidence="1">Uncharacterized protein</fullName>
    </submittedName>
</protein>
<comment type="caution">
    <text evidence="1">The sequence shown here is derived from an EMBL/GenBank/DDBJ whole genome shotgun (WGS) entry which is preliminary data.</text>
</comment>
<dbReference type="SUPFAM" id="SSF158745">
    <property type="entry name" value="LanC-like"/>
    <property type="match status" value="1"/>
</dbReference>
<reference evidence="1 2" key="1">
    <citation type="submission" date="2020-08" db="EMBL/GenBank/DDBJ databases">
        <title>Genomic Encyclopedia of Type Strains, Phase III (KMG-III): the genomes of soil and plant-associated and newly described type strains.</title>
        <authorList>
            <person name="Whitman W."/>
        </authorList>
    </citation>
    <scope>NUCLEOTIDE SEQUENCE [LARGE SCALE GENOMIC DNA]</scope>
    <source>
        <strain evidence="1 2">CECT 8712</strain>
    </source>
</reference>
<sequence length="121" mass="13000">MKRAQYLAVTGRDDQRLQEAQSGIDLAASYEFYYLAGCFNGRAGILSYLAQAIRLRPDGVLEATARRLVESLSLYAGVHEGRVVFAGNHLLRLSADLATGSAGVLLALNAWSGGQGLPFLK</sequence>
<name>A0A841IP05_9ACTN</name>
<evidence type="ECO:0000313" key="2">
    <source>
        <dbReference type="Proteomes" id="UP000536604"/>
    </source>
</evidence>
<dbReference type="RefSeq" id="WP_184290307.1">
    <property type="nucleotide sequence ID" value="NZ_JACHJO010000005.1"/>
</dbReference>
<keyword evidence="2" id="KW-1185">Reference proteome</keyword>
<accession>A0A841IP05</accession>
<proteinExistence type="predicted"/>
<dbReference type="AlphaFoldDB" id="A0A841IP05"/>
<dbReference type="EMBL" id="JACHJO010000005">
    <property type="protein sequence ID" value="MBB6119812.1"/>
    <property type="molecule type" value="Genomic_DNA"/>
</dbReference>
<dbReference type="Proteomes" id="UP000536604">
    <property type="component" value="Unassembled WGS sequence"/>
</dbReference>
<gene>
    <name evidence="1" type="ORF">FHS13_001763</name>
</gene>